<dbReference type="PROSITE" id="PS51257">
    <property type="entry name" value="PROKAR_LIPOPROTEIN"/>
    <property type="match status" value="1"/>
</dbReference>
<sequence length="81" mass="8876">MTRLRVLVLLVGLGLAACGSQQDLKQAAGQPLPPTPFARNEPETSAELLEPNTQAVPTRNVELRQRSEEREDDPFDLPPEG</sequence>
<evidence type="ECO:0000313" key="2">
    <source>
        <dbReference type="EMBL" id="MBT2133129.1"/>
    </source>
</evidence>
<keyword evidence="3" id="KW-1185">Reference proteome</keyword>
<comment type="caution">
    <text evidence="2">The sequence shown here is derived from an EMBL/GenBank/DDBJ whole genome shotgun (WGS) entry which is preliminary data.</text>
</comment>
<organism evidence="2 3">
    <name type="scientific">Croceibacterium selenioxidans</name>
    <dbReference type="NCBI Taxonomy" id="2838833"/>
    <lineage>
        <taxon>Bacteria</taxon>
        <taxon>Pseudomonadati</taxon>
        <taxon>Pseudomonadota</taxon>
        <taxon>Alphaproteobacteria</taxon>
        <taxon>Sphingomonadales</taxon>
        <taxon>Erythrobacteraceae</taxon>
        <taxon>Croceibacterium</taxon>
    </lineage>
</organism>
<dbReference type="EMBL" id="JAHFVK010000001">
    <property type="protein sequence ID" value="MBT2133129.1"/>
    <property type="molecule type" value="Genomic_DNA"/>
</dbReference>
<evidence type="ECO:0008006" key="4">
    <source>
        <dbReference type="Google" id="ProtNLM"/>
    </source>
</evidence>
<dbReference type="Proteomes" id="UP000811255">
    <property type="component" value="Unassembled WGS sequence"/>
</dbReference>
<feature type="region of interest" description="Disordered" evidence="1">
    <location>
        <begin position="26"/>
        <end position="81"/>
    </location>
</feature>
<gene>
    <name evidence="2" type="ORF">KK137_02180</name>
</gene>
<dbReference type="RefSeq" id="WP_214534410.1">
    <property type="nucleotide sequence ID" value="NZ_JAHFVK010000001.1"/>
</dbReference>
<name>A0ABS5W0G2_9SPHN</name>
<evidence type="ECO:0000256" key="1">
    <source>
        <dbReference type="SAM" id="MobiDB-lite"/>
    </source>
</evidence>
<accession>A0ABS5W0G2</accession>
<evidence type="ECO:0000313" key="3">
    <source>
        <dbReference type="Proteomes" id="UP000811255"/>
    </source>
</evidence>
<protein>
    <recommendedName>
        <fullName evidence="4">Argininosuccinate lyase</fullName>
    </recommendedName>
</protein>
<proteinExistence type="predicted"/>
<reference evidence="2 3" key="1">
    <citation type="submission" date="2021-05" db="EMBL/GenBank/DDBJ databases">
        <title>Croceibacterium sp. LX-88 genome sequence.</title>
        <authorList>
            <person name="Luo X."/>
        </authorList>
    </citation>
    <scope>NUCLEOTIDE SEQUENCE [LARGE SCALE GENOMIC DNA]</scope>
    <source>
        <strain evidence="2 3">LX-88</strain>
    </source>
</reference>